<dbReference type="GeneID" id="81438541"/>
<sequence>MDLSLNDPLQTLDYMIPFRAIQDLSTTVHRFQTSLKTLIPEITPQQKRAESGEATELGHQDGQADRFSNAKSRKGMADSSSATKLLAITSRSPSPFNGKPSIAAAAILGVITFAALLFLAIWYIRHRRRRRQHKLVAQNQDFGQSEITLAEDTSKTLDDFLMKDVPLARTSLMFSRSRSPSITFVVDEAEHPGLNKQGRNSYAASSNSLTKFETLTRISTDGPRPSLLSSDLTTTTASQSTSANSSSKPASTSSATPRASMSSSQLWTTITSSTDCPSTTTPNPPSTATPTTRSSQVWTTTTGSTETGSMTSRETQSRLSNASRASSRLSTQGGARLSNAGNTSLRRYHARSGSRSSQNTVVLSSTAELESSDSGQVPSIPSTPSPLFRFSEEAG</sequence>
<feature type="compositionally biased region" description="Basic and acidic residues" evidence="1">
    <location>
        <begin position="47"/>
        <end position="64"/>
    </location>
</feature>
<keyword evidence="2" id="KW-1133">Transmembrane helix</keyword>
<feature type="compositionally biased region" description="Low complexity" evidence="1">
    <location>
        <begin position="288"/>
        <end position="330"/>
    </location>
</feature>
<feature type="transmembrane region" description="Helical" evidence="2">
    <location>
        <begin position="102"/>
        <end position="124"/>
    </location>
</feature>
<dbReference type="AlphaFoldDB" id="A0A9W9S1P2"/>
<organism evidence="3 4">
    <name type="scientific">Penicillium cataractarum</name>
    <dbReference type="NCBI Taxonomy" id="2100454"/>
    <lineage>
        <taxon>Eukaryota</taxon>
        <taxon>Fungi</taxon>
        <taxon>Dikarya</taxon>
        <taxon>Ascomycota</taxon>
        <taxon>Pezizomycotina</taxon>
        <taxon>Eurotiomycetes</taxon>
        <taxon>Eurotiomycetidae</taxon>
        <taxon>Eurotiales</taxon>
        <taxon>Aspergillaceae</taxon>
        <taxon>Penicillium</taxon>
    </lineage>
</organism>
<protein>
    <submittedName>
        <fullName evidence="3">Uncharacterized protein</fullName>
    </submittedName>
</protein>
<accession>A0A9W9S1P2</accession>
<comment type="caution">
    <text evidence="3">The sequence shown here is derived from an EMBL/GenBank/DDBJ whole genome shotgun (WGS) entry which is preliminary data.</text>
</comment>
<name>A0A9W9S1P2_9EURO</name>
<keyword evidence="4" id="KW-1185">Reference proteome</keyword>
<dbReference type="EMBL" id="JAPZBS010000005">
    <property type="protein sequence ID" value="KAJ5370341.1"/>
    <property type="molecule type" value="Genomic_DNA"/>
</dbReference>
<dbReference type="OrthoDB" id="4501674at2759"/>
<evidence type="ECO:0000313" key="4">
    <source>
        <dbReference type="Proteomes" id="UP001147782"/>
    </source>
</evidence>
<evidence type="ECO:0000256" key="2">
    <source>
        <dbReference type="SAM" id="Phobius"/>
    </source>
</evidence>
<evidence type="ECO:0000256" key="1">
    <source>
        <dbReference type="SAM" id="MobiDB-lite"/>
    </source>
</evidence>
<dbReference type="RefSeq" id="XP_056554775.1">
    <property type="nucleotide sequence ID" value="XM_056699362.1"/>
</dbReference>
<feature type="compositionally biased region" description="Polar residues" evidence="1">
    <location>
        <begin position="353"/>
        <end position="382"/>
    </location>
</feature>
<reference evidence="3" key="1">
    <citation type="submission" date="2022-11" db="EMBL/GenBank/DDBJ databases">
        <authorList>
            <person name="Petersen C."/>
        </authorList>
    </citation>
    <scope>NUCLEOTIDE SEQUENCE</scope>
    <source>
        <strain evidence="3">IBT 29864</strain>
    </source>
</reference>
<dbReference type="Proteomes" id="UP001147782">
    <property type="component" value="Unassembled WGS sequence"/>
</dbReference>
<proteinExistence type="predicted"/>
<feature type="compositionally biased region" description="Low complexity" evidence="1">
    <location>
        <begin position="225"/>
        <end position="281"/>
    </location>
</feature>
<keyword evidence="2" id="KW-0472">Membrane</keyword>
<keyword evidence="2" id="KW-0812">Transmembrane</keyword>
<feature type="region of interest" description="Disordered" evidence="1">
    <location>
        <begin position="216"/>
        <end position="395"/>
    </location>
</feature>
<evidence type="ECO:0000313" key="3">
    <source>
        <dbReference type="EMBL" id="KAJ5370341.1"/>
    </source>
</evidence>
<reference evidence="3" key="2">
    <citation type="journal article" date="2023" name="IMA Fungus">
        <title>Comparative genomic study of the Penicillium genus elucidates a diverse pangenome and 15 lateral gene transfer events.</title>
        <authorList>
            <person name="Petersen C."/>
            <person name="Sorensen T."/>
            <person name="Nielsen M.R."/>
            <person name="Sondergaard T.E."/>
            <person name="Sorensen J.L."/>
            <person name="Fitzpatrick D.A."/>
            <person name="Frisvad J.C."/>
            <person name="Nielsen K.L."/>
        </authorList>
    </citation>
    <scope>NUCLEOTIDE SEQUENCE</scope>
    <source>
        <strain evidence="3">IBT 29864</strain>
    </source>
</reference>
<gene>
    <name evidence="3" type="ORF">N7496_006433</name>
</gene>
<feature type="region of interest" description="Disordered" evidence="1">
    <location>
        <begin position="42"/>
        <end position="78"/>
    </location>
</feature>